<reference evidence="3" key="1">
    <citation type="submission" date="2023-07" db="EMBL/GenBank/DDBJ databases">
        <title>Christiangramia sp. SM2212., a novel bacterium of the family Flavobacteriaceae isolated from the sea sediment.</title>
        <authorList>
            <person name="Wang J."/>
            <person name="Zhang X."/>
        </authorList>
    </citation>
    <scope>NUCLEOTIDE SEQUENCE [LARGE SCALE GENOMIC DNA]</scope>
    <source>
        <strain evidence="3">SM2212</strain>
    </source>
</reference>
<accession>A0ABU1ET39</accession>
<organism evidence="2 3">
    <name type="scientific">Christiangramia sediminicola</name>
    <dbReference type="NCBI Taxonomy" id="3073267"/>
    <lineage>
        <taxon>Bacteria</taxon>
        <taxon>Pseudomonadati</taxon>
        <taxon>Bacteroidota</taxon>
        <taxon>Flavobacteriia</taxon>
        <taxon>Flavobacteriales</taxon>
        <taxon>Flavobacteriaceae</taxon>
        <taxon>Christiangramia</taxon>
    </lineage>
</organism>
<feature type="signal peptide" evidence="1">
    <location>
        <begin position="1"/>
        <end position="17"/>
    </location>
</feature>
<gene>
    <name evidence="2" type="ORF">RE431_12960</name>
</gene>
<keyword evidence="1" id="KW-0732">Signal</keyword>
<evidence type="ECO:0000313" key="2">
    <source>
        <dbReference type="EMBL" id="MDR5591551.1"/>
    </source>
</evidence>
<dbReference type="Proteomes" id="UP001257234">
    <property type="component" value="Unassembled WGS sequence"/>
</dbReference>
<evidence type="ECO:0000313" key="3">
    <source>
        <dbReference type="Proteomes" id="UP001257234"/>
    </source>
</evidence>
<comment type="caution">
    <text evidence="2">The sequence shown here is derived from an EMBL/GenBank/DDBJ whole genome shotgun (WGS) entry which is preliminary data.</text>
</comment>
<protein>
    <recommendedName>
        <fullName evidence="4">Lipocalin-like domain-containing protein</fullName>
    </recommendedName>
</protein>
<keyword evidence="3" id="KW-1185">Reference proteome</keyword>
<evidence type="ECO:0000256" key="1">
    <source>
        <dbReference type="SAM" id="SignalP"/>
    </source>
</evidence>
<feature type="chain" id="PRO_5047454198" description="Lipocalin-like domain-containing protein" evidence="1">
    <location>
        <begin position="18"/>
        <end position="156"/>
    </location>
</feature>
<dbReference type="EMBL" id="JAVJIU010000004">
    <property type="protein sequence ID" value="MDR5591551.1"/>
    <property type="molecule type" value="Genomic_DNA"/>
</dbReference>
<evidence type="ECO:0008006" key="4">
    <source>
        <dbReference type="Google" id="ProtNLM"/>
    </source>
</evidence>
<sequence>MKLNSLFIFLAVFFLNAETSNSGISVCSQEDNFDWIIGEWVRINDKEGITTTEKWENSSDNMYSGIGLASKDGEIVFREDLRILKKNDTWIYEVTGVNSDTTNFLISSITSNSFTAINLDNPFPKEINYRAEEGRLIAEISDDENKIVFEFRKDQK</sequence>
<name>A0ABU1ET39_9FLAO</name>
<proteinExistence type="predicted"/>